<dbReference type="KEGG" id="hja:BST95_15085"/>
<dbReference type="Gene3D" id="2.60.120.10">
    <property type="entry name" value="Jelly Rolls"/>
    <property type="match status" value="1"/>
</dbReference>
<dbReference type="EMBL" id="PKUR01000001">
    <property type="protein sequence ID" value="PLW87584.1"/>
    <property type="molecule type" value="Genomic_DNA"/>
</dbReference>
<dbReference type="CDD" id="cd00038">
    <property type="entry name" value="CAP_ED"/>
    <property type="match status" value="1"/>
</dbReference>
<dbReference type="AlphaFoldDB" id="A0AAP8SPJ8"/>
<dbReference type="InterPro" id="IPR018490">
    <property type="entry name" value="cNMP-bd_dom_sf"/>
</dbReference>
<evidence type="ECO:0000259" key="1">
    <source>
        <dbReference type="PROSITE" id="PS50042"/>
    </source>
</evidence>
<accession>A0AAP8SPJ8</accession>
<dbReference type="InterPro" id="IPR000595">
    <property type="entry name" value="cNMP-bd_dom"/>
</dbReference>
<evidence type="ECO:0000313" key="3">
    <source>
        <dbReference type="Proteomes" id="UP000235162"/>
    </source>
</evidence>
<dbReference type="SUPFAM" id="SSF51206">
    <property type="entry name" value="cAMP-binding domain-like"/>
    <property type="match status" value="1"/>
</dbReference>
<reference evidence="2 3" key="1">
    <citation type="submission" date="2018-01" db="EMBL/GenBank/DDBJ databases">
        <title>The draft genome sequence of Halioglobus japonicus S1-36.</title>
        <authorList>
            <person name="Du Z.-J."/>
            <person name="Shi M.-J."/>
        </authorList>
    </citation>
    <scope>NUCLEOTIDE SEQUENCE [LARGE SCALE GENOMIC DNA]</scope>
    <source>
        <strain evidence="2 3">S1-36</strain>
    </source>
</reference>
<dbReference type="Proteomes" id="UP000235162">
    <property type="component" value="Unassembled WGS sequence"/>
</dbReference>
<name>A0AAP8SPJ8_9GAMM</name>
<keyword evidence="3" id="KW-1185">Reference proteome</keyword>
<dbReference type="PROSITE" id="PS50042">
    <property type="entry name" value="CNMP_BINDING_3"/>
    <property type="match status" value="1"/>
</dbReference>
<protein>
    <submittedName>
        <fullName evidence="2">Crp/Fnr family transcriptional regulator</fullName>
    </submittedName>
</protein>
<gene>
    <name evidence="2" type="ORF">C0029_03100</name>
</gene>
<sequence length="165" mass="18493">METRSAADVLAQYGLPYFRELATFGALSDEAIETLLWDGEIQFLAQGEKLERIEEPADDFQVVLSGKTAFYKRGDTCEVLTRYYCPGDQVGFDLMIGMIEHNGTDVAVKDTLWLNIDKTLFYRLHVEYPADFGLLMINLSRELSREIEILEDVLVGAGDGAQQAG</sequence>
<dbReference type="InterPro" id="IPR014710">
    <property type="entry name" value="RmlC-like_jellyroll"/>
</dbReference>
<proteinExistence type="predicted"/>
<dbReference type="RefSeq" id="WP_084200367.1">
    <property type="nucleotide sequence ID" value="NZ_BMYL01000001.1"/>
</dbReference>
<organism evidence="2 3">
    <name type="scientific">Halioglobus japonicus</name>
    <dbReference type="NCBI Taxonomy" id="930805"/>
    <lineage>
        <taxon>Bacteria</taxon>
        <taxon>Pseudomonadati</taxon>
        <taxon>Pseudomonadota</taxon>
        <taxon>Gammaproteobacteria</taxon>
        <taxon>Cellvibrionales</taxon>
        <taxon>Halieaceae</taxon>
        <taxon>Halioglobus</taxon>
    </lineage>
</organism>
<evidence type="ECO:0000313" key="2">
    <source>
        <dbReference type="EMBL" id="PLW87584.1"/>
    </source>
</evidence>
<comment type="caution">
    <text evidence="2">The sequence shown here is derived from an EMBL/GenBank/DDBJ whole genome shotgun (WGS) entry which is preliminary data.</text>
</comment>
<feature type="domain" description="Cyclic nucleotide-binding" evidence="1">
    <location>
        <begin position="23"/>
        <end position="124"/>
    </location>
</feature>